<name>A0ABX4M891_9ACTO</name>
<keyword evidence="1" id="KW-0732">Signal</keyword>
<reference evidence="2 3" key="1">
    <citation type="submission" date="2017-10" db="EMBL/GenBank/DDBJ databases">
        <title>Draft genome sequence of cellulolytic Actinomyces sp CtC72 isolated from cattle rumen fluid.</title>
        <authorList>
            <person name="Joshi A.J."/>
            <person name="Vasudevan G."/>
            <person name="Lanjekar V.B."/>
            <person name="Hivarkar S."/>
            <person name="Engineer A."/>
            <person name="Pore S.D."/>
            <person name="Dhakephalkar P.K."/>
            <person name="Dagar S."/>
        </authorList>
    </citation>
    <scope>NUCLEOTIDE SEQUENCE [LARGE SCALE GENOMIC DNA]</scope>
    <source>
        <strain evidence="3">CtC72</strain>
    </source>
</reference>
<organism evidence="2 3">
    <name type="scientific">Actinomyces ruminis</name>
    <dbReference type="NCBI Taxonomy" id="1937003"/>
    <lineage>
        <taxon>Bacteria</taxon>
        <taxon>Bacillati</taxon>
        <taxon>Actinomycetota</taxon>
        <taxon>Actinomycetes</taxon>
        <taxon>Actinomycetales</taxon>
        <taxon>Actinomycetaceae</taxon>
        <taxon>Actinomyces</taxon>
    </lineage>
</organism>
<evidence type="ECO:0000313" key="2">
    <source>
        <dbReference type="EMBL" id="PHP51309.1"/>
    </source>
</evidence>
<evidence type="ECO:0000313" key="3">
    <source>
        <dbReference type="Proteomes" id="UP000194577"/>
    </source>
</evidence>
<evidence type="ECO:0008006" key="4">
    <source>
        <dbReference type="Google" id="ProtNLM"/>
    </source>
</evidence>
<comment type="caution">
    <text evidence="2">The sequence shown here is derived from an EMBL/GenBank/DDBJ whole genome shotgun (WGS) entry which is preliminary data.</text>
</comment>
<evidence type="ECO:0000256" key="1">
    <source>
        <dbReference type="SAM" id="SignalP"/>
    </source>
</evidence>
<gene>
    <name evidence="2" type="ORF">BW737_015275</name>
</gene>
<feature type="signal peptide" evidence="1">
    <location>
        <begin position="1"/>
        <end position="31"/>
    </location>
</feature>
<dbReference type="EMBL" id="MTPX02000088">
    <property type="protein sequence ID" value="PHP51309.1"/>
    <property type="molecule type" value="Genomic_DNA"/>
</dbReference>
<sequence>MRTTPRSTDTHRHRITAGLLALLLAAAPLTACSSDSNDNPLGIGTFDPEAMASADASESAAAAAASASAAASAEAAGIVTAESLSTERHVITSIPEGLDEQQTEILKAFVHYDEVTWNIWFTGTGIEDTESLLTPEEYNNFLNNFNAVKDETTDGTVKVAVYSVSITSPYSDEVQARVSICDDQSEVVAYDAAGNDISDPETLQGRYEKIVTMIYQDGAWLEAGGETLSVNECAV</sequence>
<keyword evidence="3" id="KW-1185">Reference proteome</keyword>
<protein>
    <recommendedName>
        <fullName evidence="4">Lipoprotein</fullName>
    </recommendedName>
</protein>
<accession>A0ABX4M891</accession>
<dbReference type="Proteomes" id="UP000194577">
    <property type="component" value="Unassembled WGS sequence"/>
</dbReference>
<proteinExistence type="predicted"/>
<feature type="chain" id="PRO_5045618888" description="Lipoprotein" evidence="1">
    <location>
        <begin position="32"/>
        <end position="235"/>
    </location>
</feature>